<evidence type="ECO:0000313" key="2">
    <source>
        <dbReference type="EMBL" id="CAF4665026.1"/>
    </source>
</evidence>
<name>A0A8S2ZUU3_9BILA</name>
<accession>A0A8S2ZUU3</accession>
<dbReference type="EMBL" id="CAJOBI010118148">
    <property type="protein sequence ID" value="CAF4665026.1"/>
    <property type="molecule type" value="Genomic_DNA"/>
</dbReference>
<proteinExistence type="predicted"/>
<keyword evidence="1" id="KW-1133">Transmembrane helix</keyword>
<organism evidence="2 3">
    <name type="scientific">Rotaria magnacalcarata</name>
    <dbReference type="NCBI Taxonomy" id="392030"/>
    <lineage>
        <taxon>Eukaryota</taxon>
        <taxon>Metazoa</taxon>
        <taxon>Spiralia</taxon>
        <taxon>Gnathifera</taxon>
        <taxon>Rotifera</taxon>
        <taxon>Eurotatoria</taxon>
        <taxon>Bdelloidea</taxon>
        <taxon>Philodinida</taxon>
        <taxon>Philodinidae</taxon>
        <taxon>Rotaria</taxon>
    </lineage>
</organism>
<feature type="non-terminal residue" evidence="2">
    <location>
        <position position="1"/>
    </location>
</feature>
<gene>
    <name evidence="2" type="ORF">SMN809_LOCUS41656</name>
</gene>
<dbReference type="Proteomes" id="UP000676336">
    <property type="component" value="Unassembled WGS sequence"/>
</dbReference>
<keyword evidence="1" id="KW-0472">Membrane</keyword>
<feature type="transmembrane region" description="Helical" evidence="1">
    <location>
        <begin position="15"/>
        <end position="32"/>
    </location>
</feature>
<comment type="caution">
    <text evidence="2">The sequence shown here is derived from an EMBL/GenBank/DDBJ whole genome shotgun (WGS) entry which is preliminary data.</text>
</comment>
<keyword evidence="1" id="KW-0812">Transmembrane</keyword>
<evidence type="ECO:0000256" key="1">
    <source>
        <dbReference type="SAM" id="Phobius"/>
    </source>
</evidence>
<evidence type="ECO:0000313" key="3">
    <source>
        <dbReference type="Proteomes" id="UP000676336"/>
    </source>
</evidence>
<protein>
    <submittedName>
        <fullName evidence="2">Uncharacterized protein</fullName>
    </submittedName>
</protein>
<sequence>VRTLSTQQAKEGIGGGRYNIFAIFSIVMLYFWKKQRNG</sequence>
<reference evidence="2" key="1">
    <citation type="submission" date="2021-02" db="EMBL/GenBank/DDBJ databases">
        <authorList>
            <person name="Nowell W R."/>
        </authorList>
    </citation>
    <scope>NUCLEOTIDE SEQUENCE</scope>
</reference>
<dbReference type="AlphaFoldDB" id="A0A8S2ZUU3"/>